<dbReference type="Pfam" id="PF12833">
    <property type="entry name" value="HTH_18"/>
    <property type="match status" value="1"/>
</dbReference>
<dbReference type="PANTHER" id="PTHR47504:SF5">
    <property type="entry name" value="RIGHT ORIGIN-BINDING PROTEIN"/>
    <property type="match status" value="1"/>
</dbReference>
<dbReference type="Gene3D" id="3.20.80.10">
    <property type="entry name" value="Regulatory factor, effector binding domain"/>
    <property type="match status" value="1"/>
</dbReference>
<keyword evidence="1" id="KW-0805">Transcription regulation</keyword>
<evidence type="ECO:0000313" key="6">
    <source>
        <dbReference type="Proteomes" id="UP000002164"/>
    </source>
</evidence>
<dbReference type="EnsemblBacteria" id="ACA40728">
    <property type="protein sequence ID" value="ACA40728"/>
    <property type="gene ID" value="Bsph_3223"/>
</dbReference>
<dbReference type="InterPro" id="IPR018060">
    <property type="entry name" value="HTH_AraC"/>
</dbReference>
<reference evidence="5 6" key="1">
    <citation type="journal article" date="2008" name="J. Bacteriol.">
        <title>Complete genome sequence of the mosquitocidal bacterium Bacillus sphaericus C3-41 and comparison with those of closely related Bacillus species.</title>
        <authorList>
            <person name="Hu X."/>
            <person name="Fan W."/>
            <person name="Han B."/>
            <person name="Liu H."/>
            <person name="Zheng D."/>
            <person name="Li Q."/>
            <person name="Dong W."/>
            <person name="Yan J."/>
            <person name="Gao M."/>
            <person name="Berry C."/>
            <person name="Yuan Z."/>
        </authorList>
    </citation>
    <scope>NUCLEOTIDE SEQUENCE [LARGE SCALE GENOMIC DNA]</scope>
    <source>
        <strain evidence="5 6">C3-41</strain>
    </source>
</reference>
<dbReference type="PROSITE" id="PS01124">
    <property type="entry name" value="HTH_ARAC_FAMILY_2"/>
    <property type="match status" value="1"/>
</dbReference>
<name>B1HQ85_LYSSC</name>
<dbReference type="InterPro" id="IPR050959">
    <property type="entry name" value="MarA-like"/>
</dbReference>
<dbReference type="HOGENOM" id="CLU_000445_81_1_9"/>
<dbReference type="InterPro" id="IPR020449">
    <property type="entry name" value="Tscrpt_reg_AraC-type_HTH"/>
</dbReference>
<dbReference type="InterPro" id="IPR011256">
    <property type="entry name" value="Reg_factor_effector_dom_sf"/>
</dbReference>
<evidence type="ECO:0000256" key="1">
    <source>
        <dbReference type="ARBA" id="ARBA00023015"/>
    </source>
</evidence>
<evidence type="ECO:0000256" key="2">
    <source>
        <dbReference type="ARBA" id="ARBA00023125"/>
    </source>
</evidence>
<dbReference type="SUPFAM" id="SSF46689">
    <property type="entry name" value="Homeodomain-like"/>
    <property type="match status" value="2"/>
</dbReference>
<evidence type="ECO:0000256" key="3">
    <source>
        <dbReference type="ARBA" id="ARBA00023163"/>
    </source>
</evidence>
<feature type="domain" description="HTH araC/xylS-type" evidence="4">
    <location>
        <begin position="14"/>
        <end position="112"/>
    </location>
</feature>
<dbReference type="SMART" id="SM00342">
    <property type="entry name" value="HTH_ARAC"/>
    <property type="match status" value="1"/>
</dbReference>
<dbReference type="InterPro" id="IPR009057">
    <property type="entry name" value="Homeodomain-like_sf"/>
</dbReference>
<evidence type="ECO:0000313" key="5">
    <source>
        <dbReference type="EMBL" id="ACA40728.1"/>
    </source>
</evidence>
<dbReference type="EMBL" id="CP000817">
    <property type="protein sequence ID" value="ACA40728.1"/>
    <property type="molecule type" value="Genomic_DNA"/>
</dbReference>
<accession>B1HQ85</accession>
<dbReference type="PANTHER" id="PTHR47504">
    <property type="entry name" value="RIGHT ORIGIN-BINDING PROTEIN"/>
    <property type="match status" value="1"/>
</dbReference>
<dbReference type="GO" id="GO:0003700">
    <property type="term" value="F:DNA-binding transcription factor activity"/>
    <property type="evidence" value="ECO:0007669"/>
    <property type="project" value="InterPro"/>
</dbReference>
<dbReference type="SMART" id="SM00871">
    <property type="entry name" value="AraC_E_bind"/>
    <property type="match status" value="1"/>
</dbReference>
<dbReference type="Gene3D" id="1.10.10.60">
    <property type="entry name" value="Homeodomain-like"/>
    <property type="match status" value="2"/>
</dbReference>
<dbReference type="AlphaFoldDB" id="B1HQ85"/>
<gene>
    <name evidence="5" type="ordered locus">Bsph_3223</name>
</gene>
<dbReference type="KEGG" id="lsp:Bsph_3223"/>
<evidence type="ECO:0000259" key="4">
    <source>
        <dbReference type="PROSITE" id="PS01124"/>
    </source>
</evidence>
<keyword evidence="3" id="KW-0804">Transcription</keyword>
<organism evidence="5 6">
    <name type="scientific">Lysinibacillus sphaericus (strain C3-41)</name>
    <dbReference type="NCBI Taxonomy" id="444177"/>
    <lineage>
        <taxon>Bacteria</taxon>
        <taxon>Bacillati</taxon>
        <taxon>Bacillota</taxon>
        <taxon>Bacilli</taxon>
        <taxon>Bacillales</taxon>
        <taxon>Bacillaceae</taxon>
        <taxon>Lysinibacillus</taxon>
    </lineage>
</organism>
<dbReference type="InterPro" id="IPR029441">
    <property type="entry name" value="Cass2"/>
</dbReference>
<protein>
    <submittedName>
        <fullName evidence="5">Right origin-binding protein</fullName>
    </submittedName>
</protein>
<dbReference type="InterPro" id="IPR010499">
    <property type="entry name" value="AraC_E-bd"/>
</dbReference>
<dbReference type="Pfam" id="PF14526">
    <property type="entry name" value="Cass2"/>
    <property type="match status" value="1"/>
</dbReference>
<dbReference type="SUPFAM" id="SSF55136">
    <property type="entry name" value="Probable bacterial effector-binding domain"/>
    <property type="match status" value="1"/>
</dbReference>
<dbReference type="Proteomes" id="UP000002164">
    <property type="component" value="Chromosome"/>
</dbReference>
<sequence>MRKDDRMDYFERIQNAIEYIEDNLQEKMSITNISSQSYFSAFHFQRLFQAITGFSVQQYIRNRRLSEAAVLLITTSQSILEIAISFEYGSQEAFTRAFVQYFGITPTKYRKNTYSIPLQNKINFLDYKIDGELPMQKPTIVHLGKKLITGYVYPTSLQDERYYEEIPGFYHDFGRQQYYDCIAQKVAPNVAYGISTSFHEDGQFSFIVGEEVQAFEEHVQQGFTHLELPAGQYAEFILNSSAEGIQNTRRYIYGVWLPNSNYDRDMGPDFEITDVMQSIYPYNLKMKIYIPIKG</sequence>
<keyword evidence="2" id="KW-0238">DNA-binding</keyword>
<proteinExistence type="predicted"/>
<dbReference type="PRINTS" id="PR00032">
    <property type="entry name" value="HTHARAC"/>
</dbReference>
<dbReference type="GO" id="GO:0043565">
    <property type="term" value="F:sequence-specific DNA binding"/>
    <property type="evidence" value="ECO:0007669"/>
    <property type="project" value="InterPro"/>
</dbReference>